<evidence type="ECO:0008006" key="3">
    <source>
        <dbReference type="Google" id="ProtNLM"/>
    </source>
</evidence>
<dbReference type="GeneID" id="43580513"/>
<dbReference type="InterPro" id="IPR036561">
    <property type="entry name" value="MAM33_sf"/>
</dbReference>
<dbReference type="Gene3D" id="3.10.280.10">
    <property type="entry name" value="Mitochondrial glycoprotein"/>
    <property type="match status" value="1"/>
</dbReference>
<dbReference type="EMBL" id="CABVLU010000001">
    <property type="protein sequence ID" value="VVT47400.1"/>
    <property type="molecule type" value="Genomic_DNA"/>
</dbReference>
<accession>A0A5E8B6Z3</accession>
<dbReference type="InterPro" id="IPR003428">
    <property type="entry name" value="MAM33"/>
</dbReference>
<dbReference type="SUPFAM" id="SSF54529">
    <property type="entry name" value="Mitochondrial glycoprotein MAM33-like"/>
    <property type="match status" value="1"/>
</dbReference>
<dbReference type="PANTHER" id="PTHR10826">
    <property type="entry name" value="COMPLEMENT COMPONENT 1"/>
    <property type="match status" value="1"/>
</dbReference>
<dbReference type="PANTHER" id="PTHR10826:SF1">
    <property type="entry name" value="COMPLEMENT COMPONENT 1 Q SUBCOMPONENT-BINDING PROTEIN, MITOCHONDRIAL"/>
    <property type="match status" value="1"/>
</dbReference>
<organism evidence="1 2">
    <name type="scientific">Magnusiomyces paraingens</name>
    <dbReference type="NCBI Taxonomy" id="2606893"/>
    <lineage>
        <taxon>Eukaryota</taxon>
        <taxon>Fungi</taxon>
        <taxon>Dikarya</taxon>
        <taxon>Ascomycota</taxon>
        <taxon>Saccharomycotina</taxon>
        <taxon>Dipodascomycetes</taxon>
        <taxon>Dipodascales</taxon>
        <taxon>Dipodascaceae</taxon>
        <taxon>Magnusiomyces</taxon>
    </lineage>
</organism>
<reference evidence="1 2" key="1">
    <citation type="submission" date="2019-09" db="EMBL/GenBank/DDBJ databases">
        <authorList>
            <person name="Brejova B."/>
        </authorList>
    </citation>
    <scope>NUCLEOTIDE SEQUENCE [LARGE SCALE GENOMIC DNA]</scope>
</reference>
<evidence type="ECO:0000313" key="2">
    <source>
        <dbReference type="Proteomes" id="UP000398389"/>
    </source>
</evidence>
<dbReference type="OrthoDB" id="278212at2759"/>
<dbReference type="Proteomes" id="UP000398389">
    <property type="component" value="Unassembled WGS sequence"/>
</dbReference>
<sequence length="268" mass="29642">MIARIALRSARQVAIRRLPVAAMASASRIPAFSAIRTFSATTKSMEKLPLTASDAQLSRVLKNEINIEVETSQENPEADSAKWLEKSGFQLIAKDGTDEIELIKKEGGEVIHIFFSVSDITNGDAYDFNNDEFAENEHSEEAAEEEEDADFIEAPPIRANIVVEKASGALSIESVIQSNLLLVENVTPYESADVALANTSEADFKRRSIYQGPAFSNLDENLQSALEQYLESRGIDAGLASFISDYANVRENNEYILWLKKIQNFVEA</sequence>
<keyword evidence="2" id="KW-1185">Reference proteome</keyword>
<dbReference type="GO" id="GO:0042256">
    <property type="term" value="P:cytosolic ribosome assembly"/>
    <property type="evidence" value="ECO:0007669"/>
    <property type="project" value="TreeGrafter"/>
</dbReference>
<dbReference type="GO" id="GO:0005759">
    <property type="term" value="C:mitochondrial matrix"/>
    <property type="evidence" value="ECO:0007669"/>
    <property type="project" value="InterPro"/>
</dbReference>
<protein>
    <recommendedName>
        <fullName evidence="3">Mitochondrial acidic protein MAM33</fullName>
    </recommendedName>
</protein>
<evidence type="ECO:0000313" key="1">
    <source>
        <dbReference type="EMBL" id="VVT47400.1"/>
    </source>
</evidence>
<proteinExistence type="predicted"/>
<dbReference type="AlphaFoldDB" id="A0A5E8B6Z3"/>
<name>A0A5E8B6Z3_9ASCO</name>
<gene>
    <name evidence="1" type="ORF">SAPINGB_P001692</name>
</gene>
<dbReference type="Pfam" id="PF02330">
    <property type="entry name" value="MAM33"/>
    <property type="match status" value="1"/>
</dbReference>
<dbReference type="RefSeq" id="XP_031852304.1">
    <property type="nucleotide sequence ID" value="XM_031996413.1"/>
</dbReference>